<dbReference type="Gene3D" id="3.40.630.30">
    <property type="match status" value="1"/>
</dbReference>
<dbReference type="InParanoid" id="A0A397S050"/>
<dbReference type="EMBL" id="QXEV01000008">
    <property type="protein sequence ID" value="RIA75971.1"/>
    <property type="molecule type" value="Genomic_DNA"/>
</dbReference>
<dbReference type="Proteomes" id="UP000266506">
    <property type="component" value="Unassembled WGS sequence"/>
</dbReference>
<organism evidence="1 2">
    <name type="scientific">Anaeroplasma bactoclasticum</name>
    <dbReference type="NCBI Taxonomy" id="2088"/>
    <lineage>
        <taxon>Bacteria</taxon>
        <taxon>Bacillati</taxon>
        <taxon>Mycoplasmatota</taxon>
        <taxon>Mollicutes</taxon>
        <taxon>Anaeroplasmatales</taxon>
        <taxon>Anaeroplasmataceae</taxon>
        <taxon>Anaeroplasma</taxon>
    </lineage>
</organism>
<evidence type="ECO:0000313" key="2">
    <source>
        <dbReference type="Proteomes" id="UP000266506"/>
    </source>
</evidence>
<protein>
    <recommendedName>
        <fullName evidence="3">Acetyltransferase (GNAT) family protein</fullName>
    </recommendedName>
</protein>
<dbReference type="OrthoDB" id="9797989at2"/>
<gene>
    <name evidence="1" type="ORF">EI71_01006</name>
</gene>
<evidence type="ECO:0000313" key="1">
    <source>
        <dbReference type="EMBL" id="RIA75971.1"/>
    </source>
</evidence>
<dbReference type="AlphaFoldDB" id="A0A397S050"/>
<accession>A0A397S050</accession>
<dbReference type="SUPFAM" id="SSF55729">
    <property type="entry name" value="Acyl-CoA N-acyltransferases (Nat)"/>
    <property type="match status" value="1"/>
</dbReference>
<name>A0A397S050_9MOLU</name>
<comment type="caution">
    <text evidence="1">The sequence shown here is derived from an EMBL/GenBank/DDBJ whole genome shotgun (WGS) entry which is preliminary data.</text>
</comment>
<proteinExistence type="predicted"/>
<keyword evidence="2" id="KW-1185">Reference proteome</keyword>
<reference evidence="1 2" key="1">
    <citation type="submission" date="2018-08" db="EMBL/GenBank/DDBJ databases">
        <title>Genomic Encyclopedia of Archaeal and Bacterial Type Strains, Phase II (KMG-II): from individual species to whole genera.</title>
        <authorList>
            <person name="Goeker M."/>
        </authorList>
    </citation>
    <scope>NUCLEOTIDE SEQUENCE [LARGE SCALE GENOMIC DNA]</scope>
    <source>
        <strain evidence="1 2">ATCC 27112</strain>
    </source>
</reference>
<dbReference type="RefSeq" id="WP_119016154.1">
    <property type="nucleotide sequence ID" value="NZ_QXEV01000008.1"/>
</dbReference>
<evidence type="ECO:0008006" key="3">
    <source>
        <dbReference type="Google" id="ProtNLM"/>
    </source>
</evidence>
<sequence>MEFKNTKYLKNAEVELRLREAVEAVEKFGGAPVYYFDILNCDGDKVGTCELRVGHNDELYYYGNILCEIEPRYQGRHFAYKATRLLLLLAKDHNMGYISVTCAKDNVKIKSTCDMLGMKLLEECDLPSDHPIRKMGGKDAAIYVLDI</sequence>
<dbReference type="InterPro" id="IPR016181">
    <property type="entry name" value="Acyl_CoA_acyltransferase"/>
</dbReference>